<comment type="caution">
    <text evidence="2">The sequence shown here is derived from an EMBL/GenBank/DDBJ whole genome shotgun (WGS) entry which is preliminary data.</text>
</comment>
<evidence type="ECO:0000313" key="3">
    <source>
        <dbReference type="EMBL" id="CAL1169291.1"/>
    </source>
</evidence>
<feature type="coiled-coil region" evidence="1">
    <location>
        <begin position="263"/>
        <end position="297"/>
    </location>
</feature>
<accession>A0A9P1DUV6</accession>
<reference evidence="2" key="1">
    <citation type="submission" date="2022-10" db="EMBL/GenBank/DDBJ databases">
        <authorList>
            <person name="Chen Y."/>
            <person name="Dougan E. K."/>
            <person name="Chan C."/>
            <person name="Rhodes N."/>
            <person name="Thang M."/>
        </authorList>
    </citation>
    <scope>NUCLEOTIDE SEQUENCE</scope>
</reference>
<proteinExistence type="predicted"/>
<feature type="coiled-coil region" evidence="1">
    <location>
        <begin position="85"/>
        <end position="200"/>
    </location>
</feature>
<evidence type="ECO:0000313" key="4">
    <source>
        <dbReference type="Proteomes" id="UP001152797"/>
    </source>
</evidence>
<dbReference type="OrthoDB" id="443038at2759"/>
<evidence type="ECO:0000313" key="2">
    <source>
        <dbReference type="EMBL" id="CAI4015916.1"/>
    </source>
</evidence>
<gene>
    <name evidence="2" type="ORF">C1SCF055_LOCUS40714</name>
</gene>
<keyword evidence="4" id="KW-1185">Reference proteome</keyword>
<sequence>MALPEPVASVDPVQVESLQLLTLQESALKDACSADSMERSGGWLLEHVWRFCDELQAIQKSMHRARNSEALGETLTSVRRRRGGLQDELRHQAQWQEELEQQRQEALQKERQLQQRLEQCKEEIISLKSRDRNASLEALTLEFSLQEASRFQKLDAEFKDLLSQMEMQQKKEKDELLQQLASATMQLRQLAQQILHLRQMQRTLDGSLRAELSKGKETLSRCGAALVEGAAAGCRQMSVLSMATEEHVKALQARLAAREQAGVEQLERQQKEALAIAEQAERLKAQATQEISRLLHEQSISEKQRSANAVNASKASQAIMQGTDESRNTSTIACKTVRLAAEATQARTCVLIDERERLETLCGAERLYEAQQSLQEALAQNEQLRRDLDLARLREQQSHADAADADATEHRKRCEGLYQKEKAELNEVEQSLVAQEAKLGSLSTKVAQLKMRVSSSLVENGALERERTLWRAQHELQQKLRQEVEQGMEQARAAWAQERDEIKEDISRSSQKLQCMKADVAAAQEYPGAATCWSEERQLEQELQEVERCLGAVTSTLAQRSAVRRLQQSDADARLRTVWQRLDRLQHSMDLELRPLSCMDKLSP</sequence>
<dbReference type="EMBL" id="CAMXCT010006557">
    <property type="protein sequence ID" value="CAI4015916.1"/>
    <property type="molecule type" value="Genomic_DNA"/>
</dbReference>
<dbReference type="Proteomes" id="UP001152797">
    <property type="component" value="Unassembled WGS sequence"/>
</dbReference>
<feature type="coiled-coil region" evidence="1">
    <location>
        <begin position="367"/>
        <end position="438"/>
    </location>
</feature>
<organism evidence="2">
    <name type="scientific">Cladocopium goreaui</name>
    <dbReference type="NCBI Taxonomy" id="2562237"/>
    <lineage>
        <taxon>Eukaryota</taxon>
        <taxon>Sar</taxon>
        <taxon>Alveolata</taxon>
        <taxon>Dinophyceae</taxon>
        <taxon>Suessiales</taxon>
        <taxon>Symbiodiniaceae</taxon>
        <taxon>Cladocopium</taxon>
    </lineage>
</organism>
<dbReference type="EMBL" id="CAMXCT020006557">
    <property type="protein sequence ID" value="CAL1169291.1"/>
    <property type="molecule type" value="Genomic_DNA"/>
</dbReference>
<protein>
    <submittedName>
        <fullName evidence="2">Uncharacterized protein</fullName>
    </submittedName>
</protein>
<evidence type="ECO:0000256" key="1">
    <source>
        <dbReference type="SAM" id="Coils"/>
    </source>
</evidence>
<keyword evidence="1" id="KW-0175">Coiled coil</keyword>
<reference evidence="3" key="2">
    <citation type="submission" date="2024-04" db="EMBL/GenBank/DDBJ databases">
        <authorList>
            <person name="Chen Y."/>
            <person name="Shah S."/>
            <person name="Dougan E. K."/>
            <person name="Thang M."/>
            <person name="Chan C."/>
        </authorList>
    </citation>
    <scope>NUCLEOTIDE SEQUENCE [LARGE SCALE GENOMIC DNA]</scope>
</reference>
<dbReference type="AlphaFoldDB" id="A0A9P1DUV6"/>
<name>A0A9P1DUV6_9DINO</name>
<dbReference type="EMBL" id="CAMXCT030006557">
    <property type="protein sequence ID" value="CAL4803228.1"/>
    <property type="molecule type" value="Genomic_DNA"/>
</dbReference>